<organism evidence="1 2">
    <name type="scientific">Ascaris lumbricoides</name>
    <name type="common">Giant roundworm</name>
    <dbReference type="NCBI Taxonomy" id="6252"/>
    <lineage>
        <taxon>Eukaryota</taxon>
        <taxon>Metazoa</taxon>
        <taxon>Ecdysozoa</taxon>
        <taxon>Nematoda</taxon>
        <taxon>Chromadorea</taxon>
        <taxon>Rhabditida</taxon>
        <taxon>Spirurina</taxon>
        <taxon>Ascaridomorpha</taxon>
        <taxon>Ascaridoidea</taxon>
        <taxon>Ascarididae</taxon>
        <taxon>Ascaris</taxon>
    </lineage>
</organism>
<dbReference type="AlphaFoldDB" id="A0A0M3HXH7"/>
<accession>A0A0M3HXH7</accession>
<evidence type="ECO:0000313" key="1">
    <source>
        <dbReference type="Proteomes" id="UP000036681"/>
    </source>
</evidence>
<name>A0A0M3HXH7_ASCLU</name>
<dbReference type="Proteomes" id="UP000036681">
    <property type="component" value="Unplaced"/>
</dbReference>
<sequence length="73" mass="8185">MHRLAPTQSFSSLFPRASNRRYSFGGALQHDQRQLFDSASNDNTATEGRAFPYQDMQCFTVMQEGAFGCSVSQ</sequence>
<evidence type="ECO:0000313" key="2">
    <source>
        <dbReference type="WBParaSite" id="ALUE_0000803301-mRNA-1"/>
    </source>
</evidence>
<keyword evidence="1" id="KW-1185">Reference proteome</keyword>
<protein>
    <submittedName>
        <fullName evidence="2">Uncharacterized protein</fullName>
    </submittedName>
</protein>
<reference evidence="2" key="1">
    <citation type="submission" date="2017-02" db="UniProtKB">
        <authorList>
            <consortium name="WormBaseParasite"/>
        </authorList>
    </citation>
    <scope>IDENTIFICATION</scope>
</reference>
<dbReference type="WBParaSite" id="ALUE_0000803301-mRNA-1">
    <property type="protein sequence ID" value="ALUE_0000803301-mRNA-1"/>
    <property type="gene ID" value="ALUE_0000803301"/>
</dbReference>
<proteinExistence type="predicted"/>